<feature type="transmembrane region" description="Helical" evidence="5">
    <location>
        <begin position="243"/>
        <end position="263"/>
    </location>
</feature>
<evidence type="ECO:0000256" key="5">
    <source>
        <dbReference type="SAM" id="Phobius"/>
    </source>
</evidence>
<feature type="transmembrane region" description="Helical" evidence="5">
    <location>
        <begin position="275"/>
        <end position="296"/>
    </location>
</feature>
<dbReference type="SUPFAM" id="SSF103473">
    <property type="entry name" value="MFS general substrate transporter"/>
    <property type="match status" value="1"/>
</dbReference>
<dbReference type="PANTHER" id="PTHR23527">
    <property type="entry name" value="BLL3282 PROTEIN"/>
    <property type="match status" value="1"/>
</dbReference>
<comment type="subcellular location">
    <subcellularLocation>
        <location evidence="1">Cell membrane</location>
        <topology evidence="1">Multi-pass membrane protein</topology>
    </subcellularLocation>
</comment>
<evidence type="ECO:0000256" key="4">
    <source>
        <dbReference type="ARBA" id="ARBA00023136"/>
    </source>
</evidence>
<comment type="caution">
    <text evidence="7">The sequence shown here is derived from an EMBL/GenBank/DDBJ whole genome shotgun (WGS) entry which is preliminary data.</text>
</comment>
<feature type="transmembrane region" description="Helical" evidence="5">
    <location>
        <begin position="181"/>
        <end position="200"/>
    </location>
</feature>
<reference evidence="7 8" key="1">
    <citation type="submission" date="2019-05" db="EMBL/GenBank/DDBJ databases">
        <title>Nesterenkonia sp. GY239, isolated from the Southern Atlantic Ocean.</title>
        <authorList>
            <person name="Zhang G."/>
        </authorList>
    </citation>
    <scope>NUCLEOTIDE SEQUENCE [LARGE SCALE GENOMIC DNA]</scope>
    <source>
        <strain evidence="7 8">GY239</strain>
    </source>
</reference>
<gene>
    <name evidence="7" type="ORF">FEF27_12770</name>
</gene>
<dbReference type="OrthoDB" id="7030876at2"/>
<dbReference type="PANTHER" id="PTHR23527:SF1">
    <property type="entry name" value="BLL3282 PROTEIN"/>
    <property type="match status" value="1"/>
</dbReference>
<feature type="transmembrane region" description="Helical" evidence="5">
    <location>
        <begin position="60"/>
        <end position="80"/>
    </location>
</feature>
<dbReference type="InterPro" id="IPR036259">
    <property type="entry name" value="MFS_trans_sf"/>
</dbReference>
<feature type="transmembrane region" description="Helical" evidence="5">
    <location>
        <begin position="20"/>
        <end position="48"/>
    </location>
</feature>
<organism evidence="7 8">
    <name type="scientific">Nesterenkonia sphaerica</name>
    <dbReference type="NCBI Taxonomy" id="1804988"/>
    <lineage>
        <taxon>Bacteria</taxon>
        <taxon>Bacillati</taxon>
        <taxon>Actinomycetota</taxon>
        <taxon>Actinomycetes</taxon>
        <taxon>Micrococcales</taxon>
        <taxon>Micrococcaceae</taxon>
        <taxon>Nesterenkonia</taxon>
    </lineage>
</organism>
<accession>A0A5R8ZXI2</accession>
<keyword evidence="3 5" id="KW-1133">Transmembrane helix</keyword>
<evidence type="ECO:0000256" key="2">
    <source>
        <dbReference type="ARBA" id="ARBA00022692"/>
    </source>
</evidence>
<dbReference type="Gene3D" id="1.20.1250.20">
    <property type="entry name" value="MFS general substrate transporter like domains"/>
    <property type="match status" value="1"/>
</dbReference>
<dbReference type="Pfam" id="PF07690">
    <property type="entry name" value="MFS_1"/>
    <property type="match status" value="1"/>
</dbReference>
<keyword evidence="8" id="KW-1185">Reference proteome</keyword>
<feature type="transmembrane region" description="Helical" evidence="5">
    <location>
        <begin position="100"/>
        <end position="122"/>
    </location>
</feature>
<feature type="domain" description="Major facilitator superfamily (MFS) profile" evidence="6">
    <location>
        <begin position="21"/>
        <end position="432"/>
    </location>
</feature>
<dbReference type="EMBL" id="VAWA01000035">
    <property type="protein sequence ID" value="TLP71101.1"/>
    <property type="molecule type" value="Genomic_DNA"/>
</dbReference>
<evidence type="ECO:0000259" key="6">
    <source>
        <dbReference type="PROSITE" id="PS50850"/>
    </source>
</evidence>
<keyword evidence="2 5" id="KW-0812">Transmembrane</keyword>
<dbReference type="Proteomes" id="UP000306544">
    <property type="component" value="Unassembled WGS sequence"/>
</dbReference>
<dbReference type="PROSITE" id="PS50850">
    <property type="entry name" value="MFS"/>
    <property type="match status" value="1"/>
</dbReference>
<sequence length="432" mass="45057">MGGDLKKVENSDLSRPSASGLLLVVLVCIMGVGPLFPFMLATSSTLVIERFSVTPGQLGIVSSVVFGSAALASQASGWFADKLSVRTQIVLNFSGAGLSFIIVAFTVDFIGIVIAAAIVGCSQAISNPTTNRIIVEVVDEHKRTSWIGFKQSGVQVAQLLSGVMFPIIALFFGWFGAAFSGVLIAVTLIFVSISVVSKYYDGNNIRSASSGGLRESLAVPPISARSATGKNSDPIRSFAYTRLIFAISIFLIGFGVQAIHVFVPLYAVTVMEFSLVQGGLTITVVGVVGMVSRVWWARRVAAGARLSSLLAIINGGAAIGVLLLIMANAFGLNGLIWMAAVVHGMTGLGGNVVINAGLMRAAPAGQIGRVSGVNSMAMYAGFTVGPIVVGLLLDMTSSFDMGWSAALAVFLVGVGAALWLRWHQASDSATLW</sequence>
<dbReference type="GO" id="GO:0005886">
    <property type="term" value="C:plasma membrane"/>
    <property type="evidence" value="ECO:0007669"/>
    <property type="project" value="UniProtKB-SubCell"/>
</dbReference>
<evidence type="ECO:0000256" key="1">
    <source>
        <dbReference type="ARBA" id="ARBA00004651"/>
    </source>
</evidence>
<dbReference type="AlphaFoldDB" id="A0A5R8ZXI2"/>
<name>A0A5R8ZXI2_9MICC</name>
<protein>
    <submittedName>
        <fullName evidence="7">MFS transporter</fullName>
    </submittedName>
</protein>
<proteinExistence type="predicted"/>
<dbReference type="GO" id="GO:0022857">
    <property type="term" value="F:transmembrane transporter activity"/>
    <property type="evidence" value="ECO:0007669"/>
    <property type="project" value="InterPro"/>
</dbReference>
<feature type="transmembrane region" description="Helical" evidence="5">
    <location>
        <begin position="370"/>
        <end position="389"/>
    </location>
</feature>
<keyword evidence="4 5" id="KW-0472">Membrane</keyword>
<dbReference type="InterPro" id="IPR020846">
    <property type="entry name" value="MFS_dom"/>
</dbReference>
<feature type="transmembrane region" description="Helical" evidence="5">
    <location>
        <begin position="336"/>
        <end position="358"/>
    </location>
</feature>
<feature type="transmembrane region" description="Helical" evidence="5">
    <location>
        <begin position="401"/>
        <end position="420"/>
    </location>
</feature>
<evidence type="ECO:0000313" key="8">
    <source>
        <dbReference type="Proteomes" id="UP000306544"/>
    </source>
</evidence>
<dbReference type="InterPro" id="IPR052952">
    <property type="entry name" value="MFS-Transporter"/>
</dbReference>
<dbReference type="InterPro" id="IPR011701">
    <property type="entry name" value="MFS"/>
</dbReference>
<evidence type="ECO:0000256" key="3">
    <source>
        <dbReference type="ARBA" id="ARBA00022989"/>
    </source>
</evidence>
<evidence type="ECO:0000313" key="7">
    <source>
        <dbReference type="EMBL" id="TLP71101.1"/>
    </source>
</evidence>
<feature type="transmembrane region" description="Helical" evidence="5">
    <location>
        <begin position="308"/>
        <end position="330"/>
    </location>
</feature>